<protein>
    <submittedName>
        <fullName evidence="3">Cupin domain protein</fullName>
    </submittedName>
</protein>
<dbReference type="PANTHER" id="PTHR38599">
    <property type="entry name" value="CUPIN DOMAIN PROTEIN (AFU_ORTHOLOGUE AFUA_3G13620)"/>
    <property type="match status" value="1"/>
</dbReference>
<proteinExistence type="predicted"/>
<evidence type="ECO:0000256" key="1">
    <source>
        <dbReference type="SAM" id="SignalP"/>
    </source>
</evidence>
<name>A0A127P759_9BURK</name>
<dbReference type="InterPro" id="IPR011051">
    <property type="entry name" value="RmlC_Cupin_sf"/>
</dbReference>
<dbReference type="Proteomes" id="UP000072421">
    <property type="component" value="Chromosome"/>
</dbReference>
<dbReference type="OrthoDB" id="9793521at2"/>
<dbReference type="AlphaFoldDB" id="A0A127P759"/>
<feature type="domain" description="Cupin type-2" evidence="2">
    <location>
        <begin position="52"/>
        <end position="105"/>
    </location>
</feature>
<evidence type="ECO:0000259" key="2">
    <source>
        <dbReference type="Pfam" id="PF07883"/>
    </source>
</evidence>
<keyword evidence="1" id="KW-0732">Signal</keyword>
<feature type="chain" id="PRO_5007276708" evidence="1">
    <location>
        <begin position="24"/>
        <end position="134"/>
    </location>
</feature>
<dbReference type="PATRIC" id="fig|158899.10.peg.935"/>
<dbReference type="PANTHER" id="PTHR38599:SF1">
    <property type="entry name" value="CUPIN DOMAIN PROTEIN (AFU_ORTHOLOGUE AFUA_3G13620)"/>
    <property type="match status" value="1"/>
</dbReference>
<dbReference type="InterPro" id="IPR014710">
    <property type="entry name" value="RmlC-like_jellyroll"/>
</dbReference>
<dbReference type="InterPro" id="IPR013096">
    <property type="entry name" value="Cupin_2"/>
</dbReference>
<dbReference type="EMBL" id="CP013232">
    <property type="protein sequence ID" value="AMO93639.1"/>
    <property type="molecule type" value="Genomic_DNA"/>
</dbReference>
<dbReference type="RefSeq" id="WP_061538879.1">
    <property type="nucleotide sequence ID" value="NZ_CP013232.1"/>
</dbReference>
<dbReference type="Gene3D" id="2.60.120.10">
    <property type="entry name" value="Jelly Rolls"/>
    <property type="match status" value="1"/>
</dbReference>
<dbReference type="SUPFAM" id="SSF51182">
    <property type="entry name" value="RmlC-like cupins"/>
    <property type="match status" value="1"/>
</dbReference>
<gene>
    <name evidence="3" type="ORF">CFter6_0916</name>
</gene>
<reference evidence="3 4" key="1">
    <citation type="submission" date="2015-11" db="EMBL/GenBank/DDBJ databases">
        <title>Exploring the genomic traits of fungus-feeding bacterial genus Collimonas.</title>
        <authorList>
            <person name="Song C."/>
            <person name="Schmidt R."/>
            <person name="de Jager V."/>
            <person name="Krzyzanowska D."/>
            <person name="Jongedijk E."/>
            <person name="Cankar K."/>
            <person name="Beekwilder J."/>
            <person name="van Veen A."/>
            <person name="de Boer W."/>
            <person name="van Veen J.A."/>
            <person name="Garbeva P."/>
        </authorList>
    </citation>
    <scope>NUCLEOTIDE SEQUENCE [LARGE SCALE GENOMIC DNA]</scope>
    <source>
        <strain evidence="3 4">Ter6</strain>
    </source>
</reference>
<evidence type="ECO:0000313" key="3">
    <source>
        <dbReference type="EMBL" id="AMO93639.1"/>
    </source>
</evidence>
<accession>A0A127P759</accession>
<organism evidence="3">
    <name type="scientific">Collimonas fungivorans</name>
    <dbReference type="NCBI Taxonomy" id="158899"/>
    <lineage>
        <taxon>Bacteria</taxon>
        <taxon>Pseudomonadati</taxon>
        <taxon>Pseudomonadota</taxon>
        <taxon>Betaproteobacteria</taxon>
        <taxon>Burkholderiales</taxon>
        <taxon>Oxalobacteraceae</taxon>
        <taxon>Collimonas</taxon>
    </lineage>
</organism>
<evidence type="ECO:0000313" key="4">
    <source>
        <dbReference type="Proteomes" id="UP000072421"/>
    </source>
</evidence>
<dbReference type="Pfam" id="PF07883">
    <property type="entry name" value="Cupin_2"/>
    <property type="match status" value="1"/>
</dbReference>
<sequence length="134" mass="14263">MVKTYISISVLLAAILSMHSAMAAATVPAAKDTQVLQRIRVQGTDREMGMGIAEFPPNAEKPRHKAIGPEVVYVLEGEITILVDGMPAKVVHAGESYQLAAKDIHVTKAGPAGAKTIASWVTVPGKQFNVYVPK</sequence>
<feature type="signal peptide" evidence="1">
    <location>
        <begin position="1"/>
        <end position="23"/>
    </location>
</feature>